<dbReference type="Proteomes" id="UP001152484">
    <property type="component" value="Unassembled WGS sequence"/>
</dbReference>
<name>A0A9P0ZG45_CUSEU</name>
<evidence type="ECO:0000313" key="3">
    <source>
        <dbReference type="Proteomes" id="UP001152484"/>
    </source>
</evidence>
<gene>
    <name evidence="2" type="ORF">CEURO_LOCUS14708</name>
</gene>
<sequence>MKGNTIGEMQTLVGRNKGIFVPIMMNGNARDIKMMKTISDDKMNKEDEVLTAPPPPEPPPWSDRGVRDRRPTFHHWIWSSRSCSLFFNHVFLLSRTFLFR</sequence>
<dbReference type="OrthoDB" id="10554340at2759"/>
<feature type="compositionally biased region" description="Pro residues" evidence="1">
    <location>
        <begin position="52"/>
        <end position="61"/>
    </location>
</feature>
<evidence type="ECO:0000313" key="2">
    <source>
        <dbReference type="EMBL" id="CAH9099959.1"/>
    </source>
</evidence>
<feature type="region of interest" description="Disordered" evidence="1">
    <location>
        <begin position="44"/>
        <end position="66"/>
    </location>
</feature>
<keyword evidence="3" id="KW-1185">Reference proteome</keyword>
<proteinExistence type="predicted"/>
<accession>A0A9P0ZG45</accession>
<comment type="caution">
    <text evidence="2">The sequence shown here is derived from an EMBL/GenBank/DDBJ whole genome shotgun (WGS) entry which is preliminary data.</text>
</comment>
<organism evidence="2 3">
    <name type="scientific">Cuscuta europaea</name>
    <name type="common">European dodder</name>
    <dbReference type="NCBI Taxonomy" id="41803"/>
    <lineage>
        <taxon>Eukaryota</taxon>
        <taxon>Viridiplantae</taxon>
        <taxon>Streptophyta</taxon>
        <taxon>Embryophyta</taxon>
        <taxon>Tracheophyta</taxon>
        <taxon>Spermatophyta</taxon>
        <taxon>Magnoliopsida</taxon>
        <taxon>eudicotyledons</taxon>
        <taxon>Gunneridae</taxon>
        <taxon>Pentapetalae</taxon>
        <taxon>asterids</taxon>
        <taxon>lamiids</taxon>
        <taxon>Solanales</taxon>
        <taxon>Convolvulaceae</taxon>
        <taxon>Cuscuteae</taxon>
        <taxon>Cuscuta</taxon>
        <taxon>Cuscuta subgen. Cuscuta</taxon>
    </lineage>
</organism>
<protein>
    <submittedName>
        <fullName evidence="2">Uncharacterized protein</fullName>
    </submittedName>
</protein>
<reference evidence="2" key="1">
    <citation type="submission" date="2022-07" db="EMBL/GenBank/DDBJ databases">
        <authorList>
            <person name="Macas J."/>
            <person name="Novak P."/>
            <person name="Neumann P."/>
        </authorList>
    </citation>
    <scope>NUCLEOTIDE SEQUENCE</scope>
</reference>
<dbReference type="AlphaFoldDB" id="A0A9P0ZG45"/>
<dbReference type="EMBL" id="CAMAPE010000038">
    <property type="protein sequence ID" value="CAH9099959.1"/>
    <property type="molecule type" value="Genomic_DNA"/>
</dbReference>
<evidence type="ECO:0000256" key="1">
    <source>
        <dbReference type="SAM" id="MobiDB-lite"/>
    </source>
</evidence>